<dbReference type="GeneID" id="59262090"/>
<sequence length="136" mass="15825">MNEQNKPLLTIHDLLAREEPSLRRANLPFTYRVIAYVATTHELMRRFYIDKPVGLLIKSSGICEGAVKPYFCFIHGIVNISIILMPTSFAQGHEEISYLCSWILTISLLPASFYTRWDEWRLLKEELEEEIEAHVN</sequence>
<dbReference type="Proteomes" id="UP000531561">
    <property type="component" value="Unassembled WGS sequence"/>
</dbReference>
<gene>
    <name evidence="1" type="ORF">Bfra_008033</name>
</gene>
<dbReference type="EMBL" id="JABFCT010000012">
    <property type="protein sequence ID" value="KAF5871514.1"/>
    <property type="molecule type" value="Genomic_DNA"/>
</dbReference>
<evidence type="ECO:0000313" key="1">
    <source>
        <dbReference type="EMBL" id="KAF5871514.1"/>
    </source>
</evidence>
<dbReference type="AlphaFoldDB" id="A0A8H6EGH7"/>
<comment type="caution">
    <text evidence="1">The sequence shown here is derived from an EMBL/GenBank/DDBJ whole genome shotgun (WGS) entry which is preliminary data.</text>
</comment>
<evidence type="ECO:0000313" key="2">
    <source>
        <dbReference type="Proteomes" id="UP000531561"/>
    </source>
</evidence>
<keyword evidence="2" id="KW-1185">Reference proteome</keyword>
<accession>A0A8H6EGH7</accession>
<dbReference type="RefSeq" id="XP_037190461.1">
    <property type="nucleotide sequence ID" value="XM_037338398.1"/>
</dbReference>
<protein>
    <submittedName>
        <fullName evidence="1">Uncharacterized protein</fullName>
    </submittedName>
</protein>
<reference evidence="1 2" key="1">
    <citation type="journal article" date="2020" name="Phytopathology">
        <title>A high-quality genome resource of Botrytis fragariae, a new and rapidly spreading fungal pathogen causing strawberry gray mold in the U.S.A.</title>
        <authorList>
            <person name="Wu Y."/>
            <person name="Saski C.A."/>
            <person name="Schnabel G."/>
            <person name="Xiao S."/>
            <person name="Hu M."/>
        </authorList>
    </citation>
    <scope>NUCLEOTIDE SEQUENCE [LARGE SCALE GENOMIC DNA]</scope>
    <source>
        <strain evidence="1 2">BVB16</strain>
    </source>
</reference>
<proteinExistence type="predicted"/>
<name>A0A8H6EGH7_9HELO</name>
<dbReference type="OrthoDB" id="3549455at2759"/>
<organism evidence="1 2">
    <name type="scientific">Botrytis fragariae</name>
    <dbReference type="NCBI Taxonomy" id="1964551"/>
    <lineage>
        <taxon>Eukaryota</taxon>
        <taxon>Fungi</taxon>
        <taxon>Dikarya</taxon>
        <taxon>Ascomycota</taxon>
        <taxon>Pezizomycotina</taxon>
        <taxon>Leotiomycetes</taxon>
        <taxon>Helotiales</taxon>
        <taxon>Sclerotiniaceae</taxon>
        <taxon>Botrytis</taxon>
    </lineage>
</organism>